<comment type="similarity">
    <text evidence="1">Belongs to the NifZ family.</text>
</comment>
<reference evidence="4" key="2">
    <citation type="journal article" date="2020" name="Microorganisms">
        <title>Osmotic Adaptation and Compatible Solute Biosynthesis of Phototrophic Bacteria as Revealed from Genome Analyses.</title>
        <authorList>
            <person name="Imhoff J.F."/>
            <person name="Rahn T."/>
            <person name="Kunzel S."/>
            <person name="Keller A."/>
            <person name="Neulinger S.C."/>
        </authorList>
    </citation>
    <scope>NUCLEOTIDE SEQUENCE</scope>
    <source>
        <strain evidence="4">DSM 11080</strain>
    </source>
</reference>
<dbReference type="Pfam" id="PF04319">
    <property type="entry name" value="NifZ"/>
    <property type="match status" value="1"/>
</dbReference>
<organism evidence="4 5">
    <name type="scientific">Halochromatium glycolicum</name>
    <dbReference type="NCBI Taxonomy" id="85075"/>
    <lineage>
        <taxon>Bacteria</taxon>
        <taxon>Pseudomonadati</taxon>
        <taxon>Pseudomonadota</taxon>
        <taxon>Gammaproteobacteria</taxon>
        <taxon>Chromatiales</taxon>
        <taxon>Chromatiaceae</taxon>
        <taxon>Halochromatium</taxon>
    </lineage>
</organism>
<keyword evidence="2" id="KW-0535">Nitrogen fixation</keyword>
<accession>A0AAJ0U2E5</accession>
<protein>
    <submittedName>
        <fullName evidence="4">Nitrogen fixation protein NifZ</fullName>
    </submittedName>
</protein>
<sequence>MRPRFDYGDEVRLLRNVRNDGTYPGEPTGALLIRRGRTGFVRDVGTFLQDQIIYTVHFLDDDRLVGCRDEELQPAADPWTPSRFETRDKVAARLALGRGGRVLVEQGRVGDVVRVLRSPAETEPFGEVAYQVQFPGCSLLQVPESALDPAPAPAQAPAQAPATPTVSDPATAATTTTPDTTNPDAINPDAINPEQTEQSL</sequence>
<dbReference type="RefSeq" id="WP_200345204.1">
    <property type="nucleotide sequence ID" value="NZ_NRSJ01000006.1"/>
</dbReference>
<evidence type="ECO:0000256" key="1">
    <source>
        <dbReference type="ARBA" id="ARBA00008027"/>
    </source>
</evidence>
<dbReference type="AlphaFoldDB" id="A0AAJ0U2E5"/>
<reference evidence="4" key="1">
    <citation type="submission" date="2017-08" db="EMBL/GenBank/DDBJ databases">
        <authorList>
            <person name="Imhoff J.F."/>
            <person name="Rahn T."/>
            <person name="Kuenzel S."/>
            <person name="Neulinger S.C."/>
        </authorList>
    </citation>
    <scope>NUCLEOTIDE SEQUENCE</scope>
    <source>
        <strain evidence="4">DSM 11080</strain>
    </source>
</reference>
<dbReference type="EMBL" id="NRSJ01000006">
    <property type="protein sequence ID" value="MBK1704036.1"/>
    <property type="molecule type" value="Genomic_DNA"/>
</dbReference>
<feature type="compositionally biased region" description="Low complexity" evidence="3">
    <location>
        <begin position="153"/>
        <end position="189"/>
    </location>
</feature>
<comment type="caution">
    <text evidence="4">The sequence shown here is derived from an EMBL/GenBank/DDBJ whole genome shotgun (WGS) entry which is preliminary data.</text>
</comment>
<evidence type="ECO:0000313" key="4">
    <source>
        <dbReference type="EMBL" id="MBK1704036.1"/>
    </source>
</evidence>
<dbReference type="Proteomes" id="UP001296776">
    <property type="component" value="Unassembled WGS sequence"/>
</dbReference>
<keyword evidence="5" id="KW-1185">Reference proteome</keyword>
<name>A0AAJ0U2E5_9GAMM</name>
<evidence type="ECO:0000256" key="2">
    <source>
        <dbReference type="ARBA" id="ARBA00023231"/>
    </source>
</evidence>
<dbReference type="GO" id="GO:0009399">
    <property type="term" value="P:nitrogen fixation"/>
    <property type="evidence" value="ECO:0007669"/>
    <property type="project" value="InterPro"/>
</dbReference>
<dbReference type="InterPro" id="IPR007415">
    <property type="entry name" value="Nitrogenase_MoFe_mat_NifZ"/>
</dbReference>
<evidence type="ECO:0000256" key="3">
    <source>
        <dbReference type="SAM" id="MobiDB-lite"/>
    </source>
</evidence>
<gene>
    <name evidence="4" type="ORF">CKO40_05615</name>
</gene>
<proteinExistence type="inferred from homology"/>
<evidence type="ECO:0000313" key="5">
    <source>
        <dbReference type="Proteomes" id="UP001296776"/>
    </source>
</evidence>
<feature type="region of interest" description="Disordered" evidence="3">
    <location>
        <begin position="146"/>
        <end position="200"/>
    </location>
</feature>